<dbReference type="AlphaFoldDB" id="A0ABD5PUI3"/>
<gene>
    <name evidence="1" type="ORF">ACFO5R_19870</name>
</gene>
<dbReference type="RefSeq" id="WP_250140930.1">
    <property type="nucleotide sequence ID" value="NZ_JALIQP010000003.1"/>
</dbReference>
<evidence type="ECO:0000313" key="1">
    <source>
        <dbReference type="EMBL" id="MFC4544189.1"/>
    </source>
</evidence>
<comment type="caution">
    <text evidence="1">The sequence shown here is derived from an EMBL/GenBank/DDBJ whole genome shotgun (WGS) entry which is preliminary data.</text>
</comment>
<dbReference type="Proteomes" id="UP001595898">
    <property type="component" value="Unassembled WGS sequence"/>
</dbReference>
<dbReference type="EMBL" id="JBHSFA010000011">
    <property type="protein sequence ID" value="MFC4544189.1"/>
    <property type="molecule type" value="Genomic_DNA"/>
</dbReference>
<protein>
    <submittedName>
        <fullName evidence="1">Uncharacterized protein</fullName>
    </submittedName>
</protein>
<organism evidence="1 2">
    <name type="scientific">Halosolutus amylolyticus</name>
    <dbReference type="NCBI Taxonomy" id="2932267"/>
    <lineage>
        <taxon>Archaea</taxon>
        <taxon>Methanobacteriati</taxon>
        <taxon>Methanobacteriota</taxon>
        <taxon>Stenosarchaea group</taxon>
        <taxon>Halobacteria</taxon>
        <taxon>Halobacteriales</taxon>
        <taxon>Natrialbaceae</taxon>
        <taxon>Halosolutus</taxon>
    </lineage>
</organism>
<name>A0ABD5PUI3_9EURY</name>
<keyword evidence="2" id="KW-1185">Reference proteome</keyword>
<evidence type="ECO:0000313" key="2">
    <source>
        <dbReference type="Proteomes" id="UP001595898"/>
    </source>
</evidence>
<sequence length="76" mass="8440">MDSGRSTGPARSPDRSTILVEAELARAIERLEITKVETLLELADRMELPNEVVEQLETAKTEMETGLDRAQELTAI</sequence>
<reference evidence="1 2" key="1">
    <citation type="journal article" date="2019" name="Int. J. Syst. Evol. Microbiol.">
        <title>The Global Catalogue of Microorganisms (GCM) 10K type strain sequencing project: providing services to taxonomists for standard genome sequencing and annotation.</title>
        <authorList>
            <consortium name="The Broad Institute Genomics Platform"/>
            <consortium name="The Broad Institute Genome Sequencing Center for Infectious Disease"/>
            <person name="Wu L."/>
            <person name="Ma J."/>
        </authorList>
    </citation>
    <scope>NUCLEOTIDE SEQUENCE [LARGE SCALE GENOMIC DNA]</scope>
    <source>
        <strain evidence="1 2">WLHS5</strain>
    </source>
</reference>
<accession>A0ABD5PUI3</accession>
<proteinExistence type="predicted"/>